<proteinExistence type="predicted"/>
<dbReference type="Proteomes" id="UP000001514">
    <property type="component" value="Unassembled WGS sequence"/>
</dbReference>
<evidence type="ECO:0000313" key="4">
    <source>
        <dbReference type="Proteomes" id="UP000001514"/>
    </source>
</evidence>
<dbReference type="Pfam" id="PF00190">
    <property type="entry name" value="Cupin_1"/>
    <property type="match status" value="1"/>
</dbReference>
<dbReference type="Gene3D" id="2.60.120.10">
    <property type="entry name" value="Jelly Rolls"/>
    <property type="match status" value="1"/>
</dbReference>
<keyword evidence="4" id="KW-1185">Reference proteome</keyword>
<dbReference type="SUPFAM" id="SSF51182">
    <property type="entry name" value="RmlC-like cupins"/>
    <property type="match status" value="1"/>
</dbReference>
<dbReference type="KEGG" id="smo:SELMODRAFT_403377"/>
<dbReference type="OrthoDB" id="1921208at2759"/>
<feature type="chain" id="PRO_5003121197" description="Cupin type-1 domain-containing protein" evidence="1">
    <location>
        <begin position="30"/>
        <end position="149"/>
    </location>
</feature>
<dbReference type="PANTHER" id="PTHR31238">
    <property type="entry name" value="GERMIN-LIKE PROTEIN SUBFAMILY 3 MEMBER 3"/>
    <property type="match status" value="1"/>
</dbReference>
<evidence type="ECO:0000256" key="1">
    <source>
        <dbReference type="SAM" id="SignalP"/>
    </source>
</evidence>
<evidence type="ECO:0000259" key="2">
    <source>
        <dbReference type="Pfam" id="PF00190"/>
    </source>
</evidence>
<organism evidence="4">
    <name type="scientific">Selaginella moellendorffii</name>
    <name type="common">Spikemoss</name>
    <dbReference type="NCBI Taxonomy" id="88036"/>
    <lineage>
        <taxon>Eukaryota</taxon>
        <taxon>Viridiplantae</taxon>
        <taxon>Streptophyta</taxon>
        <taxon>Embryophyta</taxon>
        <taxon>Tracheophyta</taxon>
        <taxon>Lycopodiopsida</taxon>
        <taxon>Selaginellales</taxon>
        <taxon>Selaginellaceae</taxon>
        <taxon>Selaginella</taxon>
    </lineage>
</organism>
<dbReference type="HOGENOM" id="CLU_1752856_0_0_1"/>
<dbReference type="InterPro" id="IPR014710">
    <property type="entry name" value="RmlC-like_jellyroll"/>
</dbReference>
<reference evidence="3 4" key="1">
    <citation type="journal article" date="2011" name="Science">
        <title>The Selaginella genome identifies genetic changes associated with the evolution of vascular plants.</title>
        <authorList>
            <person name="Banks J.A."/>
            <person name="Nishiyama T."/>
            <person name="Hasebe M."/>
            <person name="Bowman J.L."/>
            <person name="Gribskov M."/>
            <person name="dePamphilis C."/>
            <person name="Albert V.A."/>
            <person name="Aono N."/>
            <person name="Aoyama T."/>
            <person name="Ambrose B.A."/>
            <person name="Ashton N.W."/>
            <person name="Axtell M.J."/>
            <person name="Barker E."/>
            <person name="Barker M.S."/>
            <person name="Bennetzen J.L."/>
            <person name="Bonawitz N.D."/>
            <person name="Chapple C."/>
            <person name="Cheng C."/>
            <person name="Correa L.G."/>
            <person name="Dacre M."/>
            <person name="DeBarry J."/>
            <person name="Dreyer I."/>
            <person name="Elias M."/>
            <person name="Engstrom E.M."/>
            <person name="Estelle M."/>
            <person name="Feng L."/>
            <person name="Finet C."/>
            <person name="Floyd S.K."/>
            <person name="Frommer W.B."/>
            <person name="Fujita T."/>
            <person name="Gramzow L."/>
            <person name="Gutensohn M."/>
            <person name="Harholt J."/>
            <person name="Hattori M."/>
            <person name="Heyl A."/>
            <person name="Hirai T."/>
            <person name="Hiwatashi Y."/>
            <person name="Ishikawa M."/>
            <person name="Iwata M."/>
            <person name="Karol K.G."/>
            <person name="Koehler B."/>
            <person name="Kolukisaoglu U."/>
            <person name="Kubo M."/>
            <person name="Kurata T."/>
            <person name="Lalonde S."/>
            <person name="Li K."/>
            <person name="Li Y."/>
            <person name="Litt A."/>
            <person name="Lyons E."/>
            <person name="Manning G."/>
            <person name="Maruyama T."/>
            <person name="Michael T.P."/>
            <person name="Mikami K."/>
            <person name="Miyazaki S."/>
            <person name="Morinaga S."/>
            <person name="Murata T."/>
            <person name="Mueller-Roeber B."/>
            <person name="Nelson D.R."/>
            <person name="Obara M."/>
            <person name="Oguri Y."/>
            <person name="Olmstead R.G."/>
            <person name="Onodera N."/>
            <person name="Petersen B.L."/>
            <person name="Pils B."/>
            <person name="Prigge M."/>
            <person name="Rensing S.A."/>
            <person name="Riano-Pachon D.M."/>
            <person name="Roberts A.W."/>
            <person name="Sato Y."/>
            <person name="Scheller H.V."/>
            <person name="Schulz B."/>
            <person name="Schulz C."/>
            <person name="Shakirov E.V."/>
            <person name="Shibagaki N."/>
            <person name="Shinohara N."/>
            <person name="Shippen D.E."/>
            <person name="Soerensen I."/>
            <person name="Sotooka R."/>
            <person name="Sugimoto N."/>
            <person name="Sugita M."/>
            <person name="Sumikawa N."/>
            <person name="Tanurdzic M."/>
            <person name="Theissen G."/>
            <person name="Ulvskov P."/>
            <person name="Wakazuki S."/>
            <person name="Weng J.K."/>
            <person name="Willats W.W."/>
            <person name="Wipf D."/>
            <person name="Wolf P.G."/>
            <person name="Yang L."/>
            <person name="Zimmer A.D."/>
            <person name="Zhu Q."/>
            <person name="Mitros T."/>
            <person name="Hellsten U."/>
            <person name="Loque D."/>
            <person name="Otillar R."/>
            <person name="Salamov A."/>
            <person name="Schmutz J."/>
            <person name="Shapiro H."/>
            <person name="Lindquist E."/>
            <person name="Lucas S."/>
            <person name="Rokhsar D."/>
            <person name="Grigoriev I.V."/>
        </authorList>
    </citation>
    <scope>NUCLEOTIDE SEQUENCE [LARGE SCALE GENOMIC DNA]</scope>
</reference>
<dbReference type="InterPro" id="IPR006045">
    <property type="entry name" value="Cupin_1"/>
</dbReference>
<dbReference type="GO" id="GO:0030145">
    <property type="term" value="F:manganese ion binding"/>
    <property type="evidence" value="ECO:0007669"/>
    <property type="project" value="InterPro"/>
</dbReference>
<dbReference type="InterPro" id="IPR019780">
    <property type="entry name" value="Germin_Mn-BS"/>
</dbReference>
<feature type="domain" description="Cupin type-1" evidence="2">
    <location>
        <begin position="73"/>
        <end position="141"/>
    </location>
</feature>
<protein>
    <recommendedName>
        <fullName evidence="2">Cupin type-1 domain-containing protein</fullName>
    </recommendedName>
</protein>
<dbReference type="InParanoid" id="D8QTZ5"/>
<sequence>MAFQINPLLAAFFLFLSLAKIFPLNVVTASDPDPVEDICIPNGRSSRSQVSSKDFYSSVLRDGAVASSPPKSFAFSQAIVSTFPGLNTMGFSVARIYLGPGGVVRSHAHPRASELVDVEKGVIEVGFVDSNNKLFAHNLKEAEACFTIS</sequence>
<feature type="signal peptide" evidence="1">
    <location>
        <begin position="1"/>
        <end position="29"/>
    </location>
</feature>
<name>D8QTZ5_SELML</name>
<evidence type="ECO:0000313" key="3">
    <source>
        <dbReference type="EMBL" id="EFJ36732.1"/>
    </source>
</evidence>
<accession>D8QTZ5</accession>
<keyword evidence="1" id="KW-0732">Signal</keyword>
<dbReference type="EMBL" id="GL377566">
    <property type="protein sequence ID" value="EFJ36732.1"/>
    <property type="molecule type" value="Genomic_DNA"/>
</dbReference>
<dbReference type="InterPro" id="IPR011051">
    <property type="entry name" value="RmlC_Cupin_sf"/>
</dbReference>
<dbReference type="AlphaFoldDB" id="D8QTZ5"/>
<dbReference type="Gramene" id="EFJ36732">
    <property type="protein sequence ID" value="EFJ36732"/>
    <property type="gene ID" value="SELMODRAFT_403377"/>
</dbReference>
<dbReference type="PROSITE" id="PS00725">
    <property type="entry name" value="GERMIN"/>
    <property type="match status" value="1"/>
</dbReference>
<gene>
    <name evidence="3" type="ORF">SELMODRAFT_403377</name>
</gene>